<dbReference type="Pfam" id="PF00096">
    <property type="entry name" value="zf-C2H2"/>
    <property type="match status" value="1"/>
</dbReference>
<gene>
    <name evidence="4" type="ORF">QYE76_063696</name>
</gene>
<sequence>MYPGMPPTGRKHWCKHCKKSFPSGMSLGGHMAVHRNRRKKQRSGTPSTDGVAERYGLRERCLKSSCLADSTSSDDDPWALFPKTECQLCFKSFASRDALSIHMRVHMRRRNKMVVDHNVSLGDGHPNAAVFAAPVRKKRSKRIALDTVPAAAMKTDGIEEVDAAHILVMLSGDHGMYSDFANCDEDCEMDGNVAYDPPMMELSSSDHHGLTGEDNELMEPETSTSSYEEVKFLSLSEVFKATTRYECKLCGKVYASPRSLGGHMKGHKGIRKSAASQPRKQLLEQDRKLFVLSLAAPSIWNYRRARTKSEPDPSWVESSLPGEGMLGVV</sequence>
<evidence type="ECO:0000256" key="2">
    <source>
        <dbReference type="SAM" id="MobiDB-lite"/>
    </source>
</evidence>
<feature type="domain" description="C2H2-type" evidence="3">
    <location>
        <begin position="84"/>
        <end position="111"/>
    </location>
</feature>
<dbReference type="PROSITE" id="PS00028">
    <property type="entry name" value="ZINC_FINGER_C2H2_1"/>
    <property type="match status" value="3"/>
</dbReference>
<dbReference type="EMBL" id="JAUUTY010000004">
    <property type="protein sequence ID" value="KAK1645891.1"/>
    <property type="molecule type" value="Genomic_DNA"/>
</dbReference>
<evidence type="ECO:0000313" key="5">
    <source>
        <dbReference type="Proteomes" id="UP001231189"/>
    </source>
</evidence>
<feature type="domain" description="C2H2-type" evidence="3">
    <location>
        <begin position="245"/>
        <end position="272"/>
    </location>
</feature>
<dbReference type="GO" id="GO:0008270">
    <property type="term" value="F:zinc ion binding"/>
    <property type="evidence" value="ECO:0007669"/>
    <property type="project" value="UniProtKB-KW"/>
</dbReference>
<reference evidence="4" key="1">
    <citation type="submission" date="2023-07" db="EMBL/GenBank/DDBJ databases">
        <title>A chromosome-level genome assembly of Lolium multiflorum.</title>
        <authorList>
            <person name="Chen Y."/>
            <person name="Copetti D."/>
            <person name="Kolliker R."/>
            <person name="Studer B."/>
        </authorList>
    </citation>
    <scope>NUCLEOTIDE SEQUENCE</scope>
    <source>
        <strain evidence="4">02402/16</strain>
        <tissue evidence="4">Leaf</tissue>
    </source>
</reference>
<feature type="region of interest" description="Disordered" evidence="2">
    <location>
        <begin position="28"/>
        <end position="51"/>
    </location>
</feature>
<comment type="caution">
    <text evidence="4">The sequence shown here is derived from an EMBL/GenBank/DDBJ whole genome shotgun (WGS) entry which is preliminary data.</text>
</comment>
<evidence type="ECO:0000313" key="4">
    <source>
        <dbReference type="EMBL" id="KAK1645891.1"/>
    </source>
</evidence>
<dbReference type="InterPro" id="IPR013087">
    <property type="entry name" value="Znf_C2H2_type"/>
</dbReference>
<keyword evidence="1" id="KW-0862">Zinc</keyword>
<proteinExistence type="predicted"/>
<dbReference type="Proteomes" id="UP001231189">
    <property type="component" value="Unassembled WGS sequence"/>
</dbReference>
<feature type="compositionally biased region" description="Basic residues" evidence="2">
    <location>
        <begin position="32"/>
        <end position="42"/>
    </location>
</feature>
<dbReference type="PROSITE" id="PS50157">
    <property type="entry name" value="ZINC_FINGER_C2H2_2"/>
    <property type="match status" value="3"/>
</dbReference>
<dbReference type="SMART" id="SM00355">
    <property type="entry name" value="ZnF_C2H2"/>
    <property type="match status" value="3"/>
</dbReference>
<dbReference type="Pfam" id="PF13912">
    <property type="entry name" value="zf-C2H2_6"/>
    <property type="match status" value="2"/>
</dbReference>
<evidence type="ECO:0000256" key="1">
    <source>
        <dbReference type="PROSITE-ProRule" id="PRU00042"/>
    </source>
</evidence>
<dbReference type="PANTHER" id="PTHR46869">
    <property type="entry name" value="C2H2-LIKE ZINC FINGER PROTEIN"/>
    <property type="match status" value="1"/>
</dbReference>
<organism evidence="4 5">
    <name type="scientific">Lolium multiflorum</name>
    <name type="common">Italian ryegrass</name>
    <name type="synonym">Lolium perenne subsp. multiflorum</name>
    <dbReference type="NCBI Taxonomy" id="4521"/>
    <lineage>
        <taxon>Eukaryota</taxon>
        <taxon>Viridiplantae</taxon>
        <taxon>Streptophyta</taxon>
        <taxon>Embryophyta</taxon>
        <taxon>Tracheophyta</taxon>
        <taxon>Spermatophyta</taxon>
        <taxon>Magnoliopsida</taxon>
        <taxon>Liliopsida</taxon>
        <taxon>Poales</taxon>
        <taxon>Poaceae</taxon>
        <taxon>BOP clade</taxon>
        <taxon>Pooideae</taxon>
        <taxon>Poodae</taxon>
        <taxon>Poeae</taxon>
        <taxon>Poeae Chloroplast Group 2 (Poeae type)</taxon>
        <taxon>Loliodinae</taxon>
        <taxon>Loliinae</taxon>
        <taxon>Lolium</taxon>
    </lineage>
</organism>
<dbReference type="Gene3D" id="3.30.160.60">
    <property type="entry name" value="Classic Zinc Finger"/>
    <property type="match status" value="2"/>
</dbReference>
<name>A0AAD8S530_LOLMU</name>
<keyword evidence="1" id="KW-0479">Metal-binding</keyword>
<dbReference type="AlphaFoldDB" id="A0AAD8S530"/>
<keyword evidence="5" id="KW-1185">Reference proteome</keyword>
<accession>A0AAD8S530</accession>
<dbReference type="InterPro" id="IPR036236">
    <property type="entry name" value="Znf_C2H2_sf"/>
</dbReference>
<evidence type="ECO:0000259" key="3">
    <source>
        <dbReference type="PROSITE" id="PS50157"/>
    </source>
</evidence>
<dbReference type="SUPFAM" id="SSF57667">
    <property type="entry name" value="beta-beta-alpha zinc fingers"/>
    <property type="match status" value="2"/>
</dbReference>
<keyword evidence="1" id="KW-0863">Zinc-finger</keyword>
<protein>
    <recommendedName>
        <fullName evidence="3">C2H2-type domain-containing protein</fullName>
    </recommendedName>
</protein>
<dbReference type="PANTHER" id="PTHR46869:SF6">
    <property type="entry name" value="C2H2-TYPE DOMAIN-CONTAINING PROTEIN"/>
    <property type="match status" value="1"/>
</dbReference>
<feature type="domain" description="C2H2-type" evidence="3">
    <location>
        <begin position="12"/>
        <end position="39"/>
    </location>
</feature>